<keyword evidence="2" id="KW-1185">Reference proteome</keyword>
<dbReference type="EMBL" id="NBIV01000138">
    <property type="protein sequence ID" value="PXF43085.1"/>
    <property type="molecule type" value="Genomic_DNA"/>
</dbReference>
<comment type="caution">
    <text evidence="1">The sequence shown here is derived from an EMBL/GenBank/DDBJ whole genome shotgun (WGS) entry which is preliminary data.</text>
</comment>
<gene>
    <name evidence="1" type="ORF">BWQ96_07171</name>
</gene>
<dbReference type="Proteomes" id="UP000247409">
    <property type="component" value="Unassembled WGS sequence"/>
</dbReference>
<dbReference type="AlphaFoldDB" id="A0A2V3ILX3"/>
<name>A0A2V3ILX3_9FLOR</name>
<accession>A0A2V3ILX3</accession>
<evidence type="ECO:0000313" key="1">
    <source>
        <dbReference type="EMBL" id="PXF43085.1"/>
    </source>
</evidence>
<sequence length="108" mass="12780">MYDDGERGEDQHTVRPVLSPADRISRTLARAENDSWLEQFGASISVLRIYDVDDNQNVAQHQYNDENEILLIICYIQWRHTSFFRIQQNDSKVRKCRTNERQLQSHSV</sequence>
<reference evidence="1 2" key="1">
    <citation type="journal article" date="2018" name="Mol. Biol. Evol.">
        <title>Analysis of the draft genome of the red seaweed Gracilariopsis chorda provides insights into genome size evolution in Rhodophyta.</title>
        <authorList>
            <person name="Lee J."/>
            <person name="Yang E.C."/>
            <person name="Graf L."/>
            <person name="Yang J.H."/>
            <person name="Qiu H."/>
            <person name="Zel Zion U."/>
            <person name="Chan C.X."/>
            <person name="Stephens T.G."/>
            <person name="Weber A.P.M."/>
            <person name="Boo G.H."/>
            <person name="Boo S.M."/>
            <person name="Kim K.M."/>
            <person name="Shin Y."/>
            <person name="Jung M."/>
            <person name="Lee S.J."/>
            <person name="Yim H.S."/>
            <person name="Lee J.H."/>
            <person name="Bhattacharya D."/>
            <person name="Yoon H.S."/>
        </authorList>
    </citation>
    <scope>NUCLEOTIDE SEQUENCE [LARGE SCALE GENOMIC DNA]</scope>
    <source>
        <strain evidence="1 2">SKKU-2015</strain>
        <tissue evidence="1">Whole body</tissue>
    </source>
</reference>
<evidence type="ECO:0000313" key="2">
    <source>
        <dbReference type="Proteomes" id="UP000247409"/>
    </source>
</evidence>
<protein>
    <submittedName>
        <fullName evidence="1">Uncharacterized protein</fullName>
    </submittedName>
</protein>
<organism evidence="1 2">
    <name type="scientific">Gracilariopsis chorda</name>
    <dbReference type="NCBI Taxonomy" id="448386"/>
    <lineage>
        <taxon>Eukaryota</taxon>
        <taxon>Rhodophyta</taxon>
        <taxon>Florideophyceae</taxon>
        <taxon>Rhodymeniophycidae</taxon>
        <taxon>Gracilariales</taxon>
        <taxon>Gracilariaceae</taxon>
        <taxon>Gracilariopsis</taxon>
    </lineage>
</organism>
<proteinExistence type="predicted"/>